<keyword evidence="5" id="KW-0808">Transferase</keyword>
<evidence type="ECO:0000256" key="4">
    <source>
        <dbReference type="ARBA" id="ARBA00022553"/>
    </source>
</evidence>
<evidence type="ECO:0000256" key="8">
    <source>
        <dbReference type="ARBA" id="ARBA00022777"/>
    </source>
</evidence>
<feature type="transmembrane region" description="Helical" evidence="13">
    <location>
        <begin position="156"/>
        <end position="178"/>
    </location>
</feature>
<evidence type="ECO:0000256" key="12">
    <source>
        <dbReference type="ARBA" id="ARBA00023136"/>
    </source>
</evidence>
<evidence type="ECO:0000256" key="7">
    <source>
        <dbReference type="ARBA" id="ARBA00022741"/>
    </source>
</evidence>
<dbReference type="Pfam" id="PF00512">
    <property type="entry name" value="HisKA"/>
    <property type="match status" value="1"/>
</dbReference>
<dbReference type="GO" id="GO:0000155">
    <property type="term" value="F:phosphorelay sensor kinase activity"/>
    <property type="evidence" value="ECO:0007669"/>
    <property type="project" value="InterPro"/>
</dbReference>
<sequence length="465" mass="50581">MSWPRSLQARLALVVGLSVTVLWLAAASITANRLGREMEEVFDKELAATAQRILPLALRDLRFRRGDHGDDDDEREEHVGRLRPYDEAVTYVVRDGSGHVLLQSQGAEDVSFPAYEAPGFRQTATHRLYFDAAHDGDVTIAVAEPLDHRAEVSRNMMLGLSLPLALVIPISLAAIGFATRSGFRPVRRLKQALEARGRQDLSPLPDTGLPRELEPVTGAINQLLDRLRAAFEAERSFAANAAHELRTPVAGAIAQAQRLRAETQDAAAARRATEIETTLKRLMRMSEKLMQLARAEGSRLRLEAPSDLRPVLELIVADFCRYEAGAGRIDLSMPQEPVLSDLDPDAFGILCRNLIENALRHGSSGCPVQVSLDRDATLAVSNDGAALPPETIEKLTQRFERGTQNTEGSGLGLAIVKAITERAGGHLAITSPVPGNEGGVRVTVLLPRVSSGQAWRLPISASPKR</sequence>
<protein>
    <recommendedName>
        <fullName evidence="3">histidine kinase</fullName>
        <ecNumber evidence="3">2.7.13.3</ecNumber>
    </recommendedName>
</protein>
<dbReference type="InterPro" id="IPR003594">
    <property type="entry name" value="HATPase_dom"/>
</dbReference>
<dbReference type="Pfam" id="PF02518">
    <property type="entry name" value="HATPase_c"/>
    <property type="match status" value="1"/>
</dbReference>
<comment type="caution">
    <text evidence="16">The sequence shown here is derived from an EMBL/GenBank/DDBJ whole genome shotgun (WGS) entry which is preliminary data.</text>
</comment>
<evidence type="ECO:0000256" key="3">
    <source>
        <dbReference type="ARBA" id="ARBA00012438"/>
    </source>
</evidence>
<keyword evidence="9" id="KW-0067">ATP-binding</keyword>
<reference evidence="16 17" key="1">
    <citation type="submission" date="2020-04" db="EMBL/GenBank/DDBJ databases">
        <title>Rhizobium sp. S-51 isolated from soil.</title>
        <authorList>
            <person name="Dahal R.H."/>
        </authorList>
    </citation>
    <scope>NUCLEOTIDE SEQUENCE [LARGE SCALE GENOMIC DNA]</scope>
    <source>
        <strain evidence="16 17">S-51</strain>
    </source>
</reference>
<evidence type="ECO:0000256" key="9">
    <source>
        <dbReference type="ARBA" id="ARBA00022840"/>
    </source>
</evidence>
<dbReference type="InterPro" id="IPR036890">
    <property type="entry name" value="HATPase_C_sf"/>
</dbReference>
<keyword evidence="4" id="KW-0597">Phosphoprotein</keyword>
<evidence type="ECO:0000256" key="5">
    <source>
        <dbReference type="ARBA" id="ARBA00022679"/>
    </source>
</evidence>
<keyword evidence="6 13" id="KW-0812">Transmembrane</keyword>
<evidence type="ECO:0000256" key="10">
    <source>
        <dbReference type="ARBA" id="ARBA00022989"/>
    </source>
</evidence>
<dbReference type="EMBL" id="JABBGK010000001">
    <property type="protein sequence ID" value="NML73589.1"/>
    <property type="molecule type" value="Genomic_DNA"/>
</dbReference>
<dbReference type="SMART" id="SM00387">
    <property type="entry name" value="HATPase_c"/>
    <property type="match status" value="1"/>
</dbReference>
<keyword evidence="10 13" id="KW-1133">Transmembrane helix</keyword>
<keyword evidence="12 13" id="KW-0472">Membrane</keyword>
<dbReference type="InterPro" id="IPR050428">
    <property type="entry name" value="TCS_sensor_his_kinase"/>
</dbReference>
<name>A0A7Y0FVG3_9HYPH</name>
<dbReference type="SUPFAM" id="SSF47384">
    <property type="entry name" value="Homodimeric domain of signal transducing histidine kinase"/>
    <property type="match status" value="1"/>
</dbReference>
<evidence type="ECO:0000313" key="16">
    <source>
        <dbReference type="EMBL" id="NML73589.1"/>
    </source>
</evidence>
<dbReference type="InterPro" id="IPR036097">
    <property type="entry name" value="HisK_dim/P_sf"/>
</dbReference>
<evidence type="ECO:0000256" key="6">
    <source>
        <dbReference type="ARBA" id="ARBA00022692"/>
    </source>
</evidence>
<feature type="domain" description="HAMP" evidence="15">
    <location>
        <begin position="180"/>
        <end position="232"/>
    </location>
</feature>
<comment type="catalytic activity">
    <reaction evidence="1">
        <text>ATP + protein L-histidine = ADP + protein N-phospho-L-histidine.</text>
        <dbReference type="EC" id="2.7.13.3"/>
    </reaction>
</comment>
<dbReference type="PRINTS" id="PR00344">
    <property type="entry name" value="BCTRLSENSOR"/>
</dbReference>
<organism evidence="16 17">
    <name type="scientific">Rhizobium terricola</name>
    <dbReference type="NCBI Taxonomy" id="2728849"/>
    <lineage>
        <taxon>Bacteria</taxon>
        <taxon>Pseudomonadati</taxon>
        <taxon>Pseudomonadota</taxon>
        <taxon>Alphaproteobacteria</taxon>
        <taxon>Hyphomicrobiales</taxon>
        <taxon>Rhizobiaceae</taxon>
        <taxon>Rhizobium/Agrobacterium group</taxon>
        <taxon>Rhizobium</taxon>
    </lineage>
</organism>
<dbReference type="AlphaFoldDB" id="A0A7Y0FVG3"/>
<dbReference type="SUPFAM" id="SSF55874">
    <property type="entry name" value="ATPase domain of HSP90 chaperone/DNA topoisomerase II/histidine kinase"/>
    <property type="match status" value="1"/>
</dbReference>
<gene>
    <name evidence="16" type="ORF">HHL25_05555</name>
</gene>
<dbReference type="Gene3D" id="3.30.565.10">
    <property type="entry name" value="Histidine kinase-like ATPase, C-terminal domain"/>
    <property type="match status" value="1"/>
</dbReference>
<keyword evidence="8" id="KW-0418">Kinase</keyword>
<evidence type="ECO:0000256" key="2">
    <source>
        <dbReference type="ARBA" id="ARBA00004141"/>
    </source>
</evidence>
<evidence type="ECO:0000259" key="14">
    <source>
        <dbReference type="PROSITE" id="PS50109"/>
    </source>
</evidence>
<keyword evidence="17" id="KW-1185">Reference proteome</keyword>
<dbReference type="RefSeq" id="WP_169588040.1">
    <property type="nucleotide sequence ID" value="NZ_JABBGK010000001.1"/>
</dbReference>
<dbReference type="Gene3D" id="1.10.287.130">
    <property type="match status" value="1"/>
</dbReference>
<evidence type="ECO:0000256" key="11">
    <source>
        <dbReference type="ARBA" id="ARBA00023012"/>
    </source>
</evidence>
<keyword evidence="7" id="KW-0547">Nucleotide-binding</keyword>
<evidence type="ECO:0000256" key="1">
    <source>
        <dbReference type="ARBA" id="ARBA00000085"/>
    </source>
</evidence>
<evidence type="ECO:0000313" key="17">
    <source>
        <dbReference type="Proteomes" id="UP000541470"/>
    </source>
</evidence>
<dbReference type="PANTHER" id="PTHR45436:SF14">
    <property type="entry name" value="SENSOR PROTEIN QSEC"/>
    <property type="match status" value="1"/>
</dbReference>
<feature type="domain" description="Histidine kinase" evidence="14">
    <location>
        <begin position="240"/>
        <end position="450"/>
    </location>
</feature>
<dbReference type="InterPro" id="IPR003660">
    <property type="entry name" value="HAMP_dom"/>
</dbReference>
<dbReference type="InterPro" id="IPR004358">
    <property type="entry name" value="Sig_transdc_His_kin-like_C"/>
</dbReference>
<evidence type="ECO:0000256" key="13">
    <source>
        <dbReference type="SAM" id="Phobius"/>
    </source>
</evidence>
<dbReference type="Gene3D" id="1.20.5.1040">
    <property type="entry name" value="Sensor protein qsec"/>
    <property type="match status" value="1"/>
</dbReference>
<proteinExistence type="predicted"/>
<evidence type="ECO:0000259" key="15">
    <source>
        <dbReference type="PROSITE" id="PS50885"/>
    </source>
</evidence>
<dbReference type="PROSITE" id="PS50885">
    <property type="entry name" value="HAMP"/>
    <property type="match status" value="1"/>
</dbReference>
<dbReference type="PANTHER" id="PTHR45436">
    <property type="entry name" value="SENSOR HISTIDINE KINASE YKOH"/>
    <property type="match status" value="1"/>
</dbReference>
<dbReference type="GO" id="GO:0005886">
    <property type="term" value="C:plasma membrane"/>
    <property type="evidence" value="ECO:0007669"/>
    <property type="project" value="TreeGrafter"/>
</dbReference>
<dbReference type="InterPro" id="IPR005467">
    <property type="entry name" value="His_kinase_dom"/>
</dbReference>
<dbReference type="Proteomes" id="UP000541470">
    <property type="component" value="Unassembled WGS sequence"/>
</dbReference>
<dbReference type="InterPro" id="IPR003661">
    <property type="entry name" value="HisK_dim/P_dom"/>
</dbReference>
<accession>A0A7Y0FVG3</accession>
<dbReference type="CDD" id="cd00075">
    <property type="entry name" value="HATPase"/>
    <property type="match status" value="1"/>
</dbReference>
<comment type="subcellular location">
    <subcellularLocation>
        <location evidence="2">Membrane</location>
        <topology evidence="2">Multi-pass membrane protein</topology>
    </subcellularLocation>
</comment>
<dbReference type="EC" id="2.7.13.3" evidence="3"/>
<dbReference type="CDD" id="cd00082">
    <property type="entry name" value="HisKA"/>
    <property type="match status" value="1"/>
</dbReference>
<dbReference type="SMART" id="SM00388">
    <property type="entry name" value="HisKA"/>
    <property type="match status" value="1"/>
</dbReference>
<dbReference type="SMART" id="SM00304">
    <property type="entry name" value="HAMP"/>
    <property type="match status" value="1"/>
</dbReference>
<keyword evidence="11" id="KW-0902">Two-component regulatory system</keyword>
<dbReference type="Pfam" id="PF00672">
    <property type="entry name" value="HAMP"/>
    <property type="match status" value="1"/>
</dbReference>
<dbReference type="GO" id="GO:0005524">
    <property type="term" value="F:ATP binding"/>
    <property type="evidence" value="ECO:0007669"/>
    <property type="project" value="UniProtKB-KW"/>
</dbReference>
<dbReference type="PROSITE" id="PS50109">
    <property type="entry name" value="HIS_KIN"/>
    <property type="match status" value="1"/>
</dbReference>